<dbReference type="Gene3D" id="3.90.1200.10">
    <property type="match status" value="1"/>
</dbReference>
<dbReference type="InterPro" id="IPR002575">
    <property type="entry name" value="Aminoglycoside_PTrfase"/>
</dbReference>
<evidence type="ECO:0000256" key="3">
    <source>
        <dbReference type="ARBA" id="ARBA00022741"/>
    </source>
</evidence>
<dbReference type="Proteomes" id="UP000799777">
    <property type="component" value="Unassembled WGS sequence"/>
</dbReference>
<evidence type="ECO:0000259" key="6">
    <source>
        <dbReference type="Pfam" id="PF01636"/>
    </source>
</evidence>
<gene>
    <name evidence="7" type="ORF">EK21DRAFT_88087</name>
</gene>
<evidence type="ECO:0000256" key="2">
    <source>
        <dbReference type="ARBA" id="ARBA00022679"/>
    </source>
</evidence>
<accession>A0A9P4HCV2</accession>
<dbReference type="EMBL" id="ML978181">
    <property type="protein sequence ID" value="KAF2031374.1"/>
    <property type="molecule type" value="Genomic_DNA"/>
</dbReference>
<proteinExistence type="inferred from homology"/>
<evidence type="ECO:0000313" key="8">
    <source>
        <dbReference type="Proteomes" id="UP000799777"/>
    </source>
</evidence>
<comment type="caution">
    <text evidence="7">The sequence shown here is derived from an EMBL/GenBank/DDBJ whole genome shotgun (WGS) entry which is preliminary data.</text>
</comment>
<reference evidence="7" key="1">
    <citation type="journal article" date="2020" name="Stud. Mycol.">
        <title>101 Dothideomycetes genomes: a test case for predicting lifestyles and emergence of pathogens.</title>
        <authorList>
            <person name="Haridas S."/>
            <person name="Albert R."/>
            <person name="Binder M."/>
            <person name="Bloem J."/>
            <person name="Labutti K."/>
            <person name="Salamov A."/>
            <person name="Andreopoulos B."/>
            <person name="Baker S."/>
            <person name="Barry K."/>
            <person name="Bills G."/>
            <person name="Bluhm B."/>
            <person name="Cannon C."/>
            <person name="Castanera R."/>
            <person name="Culley D."/>
            <person name="Daum C."/>
            <person name="Ezra D."/>
            <person name="Gonzalez J."/>
            <person name="Henrissat B."/>
            <person name="Kuo A."/>
            <person name="Liang C."/>
            <person name="Lipzen A."/>
            <person name="Lutzoni F."/>
            <person name="Magnuson J."/>
            <person name="Mondo S."/>
            <person name="Nolan M."/>
            <person name="Ohm R."/>
            <person name="Pangilinan J."/>
            <person name="Park H.-J."/>
            <person name="Ramirez L."/>
            <person name="Alfaro M."/>
            <person name="Sun H."/>
            <person name="Tritt A."/>
            <person name="Yoshinaga Y."/>
            <person name="Zwiers L.-H."/>
            <person name="Turgeon B."/>
            <person name="Goodwin S."/>
            <person name="Spatafora J."/>
            <person name="Crous P."/>
            <person name="Grigoriev I."/>
        </authorList>
    </citation>
    <scope>NUCLEOTIDE SEQUENCE</scope>
    <source>
        <strain evidence="7">CBS 110217</strain>
    </source>
</reference>
<dbReference type="AlphaFoldDB" id="A0A9P4HCV2"/>
<dbReference type="GO" id="GO:0005524">
    <property type="term" value="F:ATP binding"/>
    <property type="evidence" value="ECO:0007669"/>
    <property type="project" value="UniProtKB-KW"/>
</dbReference>
<comment type="similarity">
    <text evidence="1">Belongs to the methylthioribose kinase family.</text>
</comment>
<organism evidence="7 8">
    <name type="scientific">Setomelanomma holmii</name>
    <dbReference type="NCBI Taxonomy" id="210430"/>
    <lineage>
        <taxon>Eukaryota</taxon>
        <taxon>Fungi</taxon>
        <taxon>Dikarya</taxon>
        <taxon>Ascomycota</taxon>
        <taxon>Pezizomycotina</taxon>
        <taxon>Dothideomycetes</taxon>
        <taxon>Pleosporomycetidae</taxon>
        <taxon>Pleosporales</taxon>
        <taxon>Pleosporineae</taxon>
        <taxon>Phaeosphaeriaceae</taxon>
        <taxon>Setomelanomma</taxon>
    </lineage>
</organism>
<dbReference type="Gene3D" id="3.30.200.20">
    <property type="entry name" value="Phosphorylase Kinase, domain 1"/>
    <property type="match status" value="1"/>
</dbReference>
<keyword evidence="5" id="KW-0067">ATP-binding</keyword>
<evidence type="ECO:0000313" key="7">
    <source>
        <dbReference type="EMBL" id="KAF2031374.1"/>
    </source>
</evidence>
<keyword evidence="2" id="KW-0808">Transferase</keyword>
<dbReference type="PANTHER" id="PTHR34273:SF2">
    <property type="entry name" value="METHYLTHIORIBOSE KINASE"/>
    <property type="match status" value="1"/>
</dbReference>
<evidence type="ECO:0000256" key="1">
    <source>
        <dbReference type="ARBA" id="ARBA00010165"/>
    </source>
</evidence>
<evidence type="ECO:0000256" key="4">
    <source>
        <dbReference type="ARBA" id="ARBA00022777"/>
    </source>
</evidence>
<keyword evidence="4 7" id="KW-0418">Kinase</keyword>
<dbReference type="GO" id="GO:0016301">
    <property type="term" value="F:kinase activity"/>
    <property type="evidence" value="ECO:0007669"/>
    <property type="project" value="UniProtKB-KW"/>
</dbReference>
<dbReference type="OrthoDB" id="25129at2759"/>
<keyword evidence="3" id="KW-0547">Nucleotide-binding</keyword>
<dbReference type="InterPro" id="IPR011009">
    <property type="entry name" value="Kinase-like_dom_sf"/>
</dbReference>
<evidence type="ECO:0000256" key="5">
    <source>
        <dbReference type="ARBA" id="ARBA00022840"/>
    </source>
</evidence>
<protein>
    <submittedName>
        <fullName evidence="7">Kinase-like protein</fullName>
    </submittedName>
</protein>
<name>A0A9P4HCV2_9PLEO</name>
<sequence>MTSASSSNTPLLTSEAGLKHYLEQQGRTPAYVQALGGGTANYVYRVQDANSSNTTIYKHAAAYLSSNNAFAFSSARMNYEAHALKNISSLQDSSIEERVHAVKVIEYDEDAKLLAIEDGGARNLKEACSDASLDIREIGYDLATWLATLHSRSRDFSLVLPHGDSSSASVKGNNPIAVAIYRHSYRNLHTALAKFGYDTAIAERIDDKYGSLLAQDDECLLHGDHWPGNVLVKTRADAVPRAGGEVSSKLTIVDWEMVRRGTSATDVGQFAAEAFLLDRLRGDRGLRRAFLARYIQMRKDDPIIGREWLKCVAVHWAVHIAFWPTRVDWTDQKGTQELVDIGVEVLKAVLDGDVEFLKTSKLFGDLGGEVAEALGRP</sequence>
<dbReference type="Pfam" id="PF01636">
    <property type="entry name" value="APH"/>
    <property type="match status" value="1"/>
</dbReference>
<feature type="domain" description="Aminoglycoside phosphotransferase" evidence="6">
    <location>
        <begin position="33"/>
        <end position="295"/>
    </location>
</feature>
<keyword evidence="8" id="KW-1185">Reference proteome</keyword>
<dbReference type="PANTHER" id="PTHR34273">
    <property type="entry name" value="METHYLTHIORIBOSE KINASE"/>
    <property type="match status" value="1"/>
</dbReference>
<dbReference type="SUPFAM" id="SSF56112">
    <property type="entry name" value="Protein kinase-like (PK-like)"/>
    <property type="match status" value="1"/>
</dbReference>